<keyword evidence="4 7" id="KW-0812">Transmembrane</keyword>
<dbReference type="CDD" id="cd17391">
    <property type="entry name" value="MFS_MdtG_MDR_like"/>
    <property type="match status" value="1"/>
</dbReference>
<feature type="transmembrane region" description="Helical" evidence="7">
    <location>
        <begin position="249"/>
        <end position="270"/>
    </location>
</feature>
<dbReference type="STRING" id="476652.DEAC_c24990"/>
<dbReference type="InterPro" id="IPR036259">
    <property type="entry name" value="MFS_trans_sf"/>
</dbReference>
<feature type="transmembrane region" description="Helical" evidence="7">
    <location>
        <begin position="276"/>
        <end position="294"/>
    </location>
</feature>
<dbReference type="InterPro" id="IPR001958">
    <property type="entry name" value="Tet-R_TetA/multi-R_MdtG-like"/>
</dbReference>
<protein>
    <submittedName>
        <fullName evidence="9">Tetracycline resistance protein, class B</fullName>
    </submittedName>
</protein>
<evidence type="ECO:0000256" key="2">
    <source>
        <dbReference type="ARBA" id="ARBA00022448"/>
    </source>
</evidence>
<dbReference type="PANTHER" id="PTHR43414:SF6">
    <property type="entry name" value="MULTIDRUG RESISTANCE PROTEIN MDTG"/>
    <property type="match status" value="1"/>
</dbReference>
<evidence type="ECO:0000256" key="3">
    <source>
        <dbReference type="ARBA" id="ARBA00022475"/>
    </source>
</evidence>
<evidence type="ECO:0000256" key="5">
    <source>
        <dbReference type="ARBA" id="ARBA00022989"/>
    </source>
</evidence>
<dbReference type="InterPro" id="IPR020846">
    <property type="entry name" value="MFS_dom"/>
</dbReference>
<dbReference type="PROSITE" id="PS50850">
    <property type="entry name" value="MFS"/>
    <property type="match status" value="1"/>
</dbReference>
<keyword evidence="5 7" id="KW-1133">Transmembrane helix</keyword>
<keyword evidence="6 7" id="KW-0472">Membrane</keyword>
<dbReference type="Gene3D" id="1.20.1250.20">
    <property type="entry name" value="MFS general substrate transporter like domains"/>
    <property type="match status" value="2"/>
</dbReference>
<dbReference type="GO" id="GO:0022857">
    <property type="term" value="F:transmembrane transporter activity"/>
    <property type="evidence" value="ECO:0007669"/>
    <property type="project" value="InterPro"/>
</dbReference>
<sequence length="401" mass="43197">MTMWKRNLIICWFGSFATMAGMNLVIPFLPVYIQQLGVHNIASVEQWSGVAFGATALSAAIVSPLWGKLADIHGRKMMLLRASLGMAVIMVLIGFVHNVYELVGLRLLMGAISGYVPAAITLVSSQTPKERAGWALGTLTSGSVGGSLIGPLVGGTLSELIGLRHVFYVTGGFLFLAFLIALLFIQEDFVPNNSARLSGQEFWRTIDKPKVLIAMFITSFMLQLASMSIEPIVTIYVKLLMNNANHIAIISGAVVSAVGLANVLIAPLLGKLSDRVGPYSVLFVCLLGAAVIIIPQAYVRNAWQLIILRFMMGVATAGFLPSINSLLKSNIPETISGRIFGYNNAAQNLGNVVGPVLGGQMAAFWGFHYVFFSTSILLLINAFWVYRTSKGQYEASPNCSG</sequence>
<feature type="transmembrane region" description="Helical" evidence="7">
    <location>
        <begin position="166"/>
        <end position="185"/>
    </location>
</feature>
<keyword evidence="10" id="KW-1185">Reference proteome</keyword>
<dbReference type="PANTHER" id="PTHR43414">
    <property type="entry name" value="MULTIDRUG RESISTANCE PROTEIN MDTG"/>
    <property type="match status" value="1"/>
</dbReference>
<dbReference type="Pfam" id="PF07690">
    <property type="entry name" value="MFS_1"/>
    <property type="match status" value="1"/>
</dbReference>
<feature type="transmembrane region" description="Helical" evidence="7">
    <location>
        <begin position="362"/>
        <end position="386"/>
    </location>
</feature>
<evidence type="ECO:0000259" key="8">
    <source>
        <dbReference type="PROSITE" id="PS50850"/>
    </source>
</evidence>
<evidence type="ECO:0000313" key="9">
    <source>
        <dbReference type="EMBL" id="KLU65362.1"/>
    </source>
</evidence>
<name>A0A0J1FPV1_9FIRM</name>
<feature type="domain" description="Major facilitator superfamily (MFS) profile" evidence="8">
    <location>
        <begin position="7"/>
        <end position="393"/>
    </location>
</feature>
<dbReference type="Proteomes" id="UP000036356">
    <property type="component" value="Unassembled WGS sequence"/>
</dbReference>
<feature type="transmembrane region" description="Helical" evidence="7">
    <location>
        <begin position="306"/>
        <end position="323"/>
    </location>
</feature>
<evidence type="ECO:0000256" key="6">
    <source>
        <dbReference type="ARBA" id="ARBA00023136"/>
    </source>
</evidence>
<feature type="transmembrane region" description="Helical" evidence="7">
    <location>
        <begin position="7"/>
        <end position="26"/>
    </location>
</feature>
<dbReference type="EMBL" id="LDZY01000008">
    <property type="protein sequence ID" value="KLU65362.1"/>
    <property type="molecule type" value="Genomic_DNA"/>
</dbReference>
<dbReference type="PRINTS" id="PR01035">
    <property type="entry name" value="TCRTETA"/>
</dbReference>
<gene>
    <name evidence="9" type="primary">tetA_4</name>
    <name evidence="9" type="ORF">DEAC_c24990</name>
</gene>
<dbReference type="AlphaFoldDB" id="A0A0J1FPV1"/>
<keyword evidence="3" id="KW-1003">Cell membrane</keyword>
<evidence type="ECO:0000256" key="4">
    <source>
        <dbReference type="ARBA" id="ARBA00022692"/>
    </source>
</evidence>
<evidence type="ECO:0000256" key="7">
    <source>
        <dbReference type="SAM" id="Phobius"/>
    </source>
</evidence>
<comment type="caution">
    <text evidence="9">The sequence shown here is derived from an EMBL/GenBank/DDBJ whole genome shotgun (WGS) entry which is preliminary data.</text>
</comment>
<comment type="subcellular location">
    <subcellularLocation>
        <location evidence="1">Cell membrane</location>
        <topology evidence="1">Multi-pass membrane protein</topology>
    </subcellularLocation>
</comment>
<keyword evidence="2" id="KW-0813">Transport</keyword>
<dbReference type="InterPro" id="IPR011701">
    <property type="entry name" value="MFS"/>
</dbReference>
<accession>A0A0J1FPV1</accession>
<evidence type="ECO:0000313" key="10">
    <source>
        <dbReference type="Proteomes" id="UP000036356"/>
    </source>
</evidence>
<organism evidence="9 10">
    <name type="scientific">Desulfosporosinus acididurans</name>
    <dbReference type="NCBI Taxonomy" id="476652"/>
    <lineage>
        <taxon>Bacteria</taxon>
        <taxon>Bacillati</taxon>
        <taxon>Bacillota</taxon>
        <taxon>Clostridia</taxon>
        <taxon>Eubacteriales</taxon>
        <taxon>Desulfitobacteriaceae</taxon>
        <taxon>Desulfosporosinus</taxon>
    </lineage>
</organism>
<feature type="transmembrane region" description="Helical" evidence="7">
    <location>
        <begin position="78"/>
        <end position="97"/>
    </location>
</feature>
<dbReference type="PATRIC" id="fig|476652.3.peg.2612"/>
<reference evidence="9 10" key="1">
    <citation type="submission" date="2015-06" db="EMBL/GenBank/DDBJ databases">
        <title>Draft genome of the moderately acidophilic sulfate reducer Candidatus Desulfosporosinus acididurans strain M1.</title>
        <authorList>
            <person name="Poehlein A."/>
            <person name="Petzsch P."/>
            <person name="Johnson B.D."/>
            <person name="Schloemann M."/>
            <person name="Daniel R."/>
            <person name="Muehling M."/>
        </authorList>
    </citation>
    <scope>NUCLEOTIDE SEQUENCE [LARGE SCALE GENOMIC DNA]</scope>
    <source>
        <strain evidence="9 10">M1</strain>
    </source>
</reference>
<proteinExistence type="predicted"/>
<feature type="transmembrane region" description="Helical" evidence="7">
    <location>
        <begin position="211"/>
        <end position="237"/>
    </location>
</feature>
<dbReference type="GO" id="GO:0005886">
    <property type="term" value="C:plasma membrane"/>
    <property type="evidence" value="ECO:0007669"/>
    <property type="project" value="UniProtKB-SubCell"/>
</dbReference>
<evidence type="ECO:0000256" key="1">
    <source>
        <dbReference type="ARBA" id="ARBA00004651"/>
    </source>
</evidence>
<dbReference type="SUPFAM" id="SSF103473">
    <property type="entry name" value="MFS general substrate transporter"/>
    <property type="match status" value="1"/>
</dbReference>
<feature type="transmembrane region" description="Helical" evidence="7">
    <location>
        <begin position="46"/>
        <end position="66"/>
    </location>
</feature>